<sequence>PFDFKYGRKQEIDDEKEETVILMEESENEDSGSFQQEMKATEMEKVIFLETPMVDFSTNVFILIDNVGGTRRRTHYSYVCRIQEVGGGDEYDMPGLRTTNLAKLKFASVVNNQFAISESRLKAILPDRIFEVDRRKINICFSGSVNIKEKLVEQ</sequence>
<organism evidence="1 2">
    <name type="scientific">Araneus ventricosus</name>
    <name type="common">Orbweaver spider</name>
    <name type="synonym">Epeira ventricosa</name>
    <dbReference type="NCBI Taxonomy" id="182803"/>
    <lineage>
        <taxon>Eukaryota</taxon>
        <taxon>Metazoa</taxon>
        <taxon>Ecdysozoa</taxon>
        <taxon>Arthropoda</taxon>
        <taxon>Chelicerata</taxon>
        <taxon>Arachnida</taxon>
        <taxon>Araneae</taxon>
        <taxon>Araneomorphae</taxon>
        <taxon>Entelegynae</taxon>
        <taxon>Araneoidea</taxon>
        <taxon>Araneidae</taxon>
        <taxon>Araneus</taxon>
    </lineage>
</organism>
<protein>
    <submittedName>
        <fullName evidence="1">Uncharacterized protein</fullName>
    </submittedName>
</protein>
<name>A0A4Y2QYT3_ARAVE</name>
<comment type="caution">
    <text evidence="1">The sequence shown here is derived from an EMBL/GenBank/DDBJ whole genome shotgun (WGS) entry which is preliminary data.</text>
</comment>
<dbReference type="EMBL" id="BGPR01015252">
    <property type="protein sequence ID" value="GBN68567.1"/>
    <property type="molecule type" value="Genomic_DNA"/>
</dbReference>
<gene>
    <name evidence="1" type="ORF">AVEN_114536_1</name>
</gene>
<keyword evidence="2" id="KW-1185">Reference proteome</keyword>
<dbReference type="AlphaFoldDB" id="A0A4Y2QYT3"/>
<evidence type="ECO:0000313" key="1">
    <source>
        <dbReference type="EMBL" id="GBN68567.1"/>
    </source>
</evidence>
<reference evidence="1 2" key="1">
    <citation type="journal article" date="2019" name="Sci. Rep.">
        <title>Orb-weaving spider Araneus ventricosus genome elucidates the spidroin gene catalogue.</title>
        <authorList>
            <person name="Kono N."/>
            <person name="Nakamura H."/>
            <person name="Ohtoshi R."/>
            <person name="Moran D.A.P."/>
            <person name="Shinohara A."/>
            <person name="Yoshida Y."/>
            <person name="Fujiwara M."/>
            <person name="Mori M."/>
            <person name="Tomita M."/>
            <person name="Arakawa K."/>
        </authorList>
    </citation>
    <scope>NUCLEOTIDE SEQUENCE [LARGE SCALE GENOMIC DNA]</scope>
</reference>
<proteinExistence type="predicted"/>
<feature type="non-terminal residue" evidence="1">
    <location>
        <position position="1"/>
    </location>
</feature>
<dbReference type="Proteomes" id="UP000499080">
    <property type="component" value="Unassembled WGS sequence"/>
</dbReference>
<accession>A0A4Y2QYT3</accession>
<evidence type="ECO:0000313" key="2">
    <source>
        <dbReference type="Proteomes" id="UP000499080"/>
    </source>
</evidence>